<feature type="domain" description="Bacteriophage T5 Orf172 DNA-binding" evidence="2">
    <location>
        <begin position="347"/>
        <end position="430"/>
    </location>
</feature>
<evidence type="ECO:0000313" key="4">
    <source>
        <dbReference type="Proteomes" id="UP001596500"/>
    </source>
</evidence>
<dbReference type="SMART" id="SM00974">
    <property type="entry name" value="T5orf172"/>
    <property type="match status" value="1"/>
</dbReference>
<gene>
    <name evidence="3" type="ORF">ACFQNG_20590</name>
</gene>
<reference evidence="4" key="1">
    <citation type="journal article" date="2019" name="Int. J. Syst. Evol. Microbiol.">
        <title>The Global Catalogue of Microorganisms (GCM) 10K type strain sequencing project: providing services to taxonomists for standard genome sequencing and annotation.</title>
        <authorList>
            <consortium name="The Broad Institute Genomics Platform"/>
            <consortium name="The Broad Institute Genome Sequencing Center for Infectious Disease"/>
            <person name="Wu L."/>
            <person name="Ma J."/>
        </authorList>
    </citation>
    <scope>NUCLEOTIDE SEQUENCE [LARGE SCALE GENOMIC DNA]</scope>
    <source>
        <strain evidence="4">CGMCC 1.12942</strain>
    </source>
</reference>
<comment type="caution">
    <text evidence="3">The sequence shown here is derived from an EMBL/GenBank/DDBJ whole genome shotgun (WGS) entry which is preliminary data.</text>
</comment>
<dbReference type="Pfam" id="PF13250">
    <property type="entry name" value="SNIPE"/>
    <property type="match status" value="1"/>
</dbReference>
<evidence type="ECO:0000259" key="2">
    <source>
        <dbReference type="SMART" id="SM00974"/>
    </source>
</evidence>
<protein>
    <submittedName>
        <fullName evidence="3">DUF4041 domain-containing protein</fullName>
    </submittedName>
</protein>
<name>A0ABW2RR69_9BACL</name>
<accession>A0ABW2RR69</accession>
<evidence type="ECO:0000256" key="1">
    <source>
        <dbReference type="SAM" id="Coils"/>
    </source>
</evidence>
<feature type="coiled-coil region" evidence="1">
    <location>
        <begin position="45"/>
        <end position="149"/>
    </location>
</feature>
<proteinExistence type="predicted"/>
<keyword evidence="4" id="KW-1185">Reference proteome</keyword>
<dbReference type="InterPro" id="IPR018306">
    <property type="entry name" value="Phage_T5_Orf172_DNA-bd"/>
</dbReference>
<feature type="coiled-coil region" evidence="1">
    <location>
        <begin position="233"/>
        <end position="330"/>
    </location>
</feature>
<dbReference type="EMBL" id="JBHTBW010000087">
    <property type="protein sequence ID" value="MFC7443460.1"/>
    <property type="molecule type" value="Genomic_DNA"/>
</dbReference>
<dbReference type="Proteomes" id="UP001596500">
    <property type="component" value="Unassembled WGS sequence"/>
</dbReference>
<keyword evidence="1" id="KW-0175">Coiled coil</keyword>
<organism evidence="3 4">
    <name type="scientific">Laceyella putida</name>
    <dbReference type="NCBI Taxonomy" id="110101"/>
    <lineage>
        <taxon>Bacteria</taxon>
        <taxon>Bacillati</taxon>
        <taxon>Bacillota</taxon>
        <taxon>Bacilli</taxon>
        <taxon>Bacillales</taxon>
        <taxon>Thermoactinomycetaceae</taxon>
        <taxon>Laceyella</taxon>
    </lineage>
</organism>
<evidence type="ECO:0000313" key="3">
    <source>
        <dbReference type="EMBL" id="MFC7443460.1"/>
    </source>
</evidence>
<dbReference type="InterPro" id="IPR025280">
    <property type="entry name" value="SNIPE"/>
</dbReference>
<dbReference type="Pfam" id="PF13455">
    <property type="entry name" value="MUG113"/>
    <property type="match status" value="1"/>
</dbReference>
<sequence length="462" mass="55176">MVHCHSFCSLALYHPCFHWNFLVVRQAKYKRKLIEEWEKSGFGDLIQIQEQKEKVEKQIKDLEVEKGVWEQRIKDVEKKKLKREEEMNQTIETLTQEIATKKKEIVILDEELLYQSFGIYEPKYNLTTSAEYKTRLDEIRAKQKQLVKEGRATDHVEGWTLEGSAQKGRAMNKNNIKMAVRSLNIECDEAISKVKFNNIETMEKKIRKAYDTINKINKYNRISIRPEYLQLKLDELYLAYEYEQKKQEELEEQRRIKERMREEKRVQEEIERMKKKIEKEETHFKQAIEDLNFKMLAANEKQKALLEEKIRELEAKLAQVEKDKEKVLEREQNTRAGYVYVISNIGSFGENVYKIGMTRRLEPMDRVKELGDASVPFTFDVHAMIFSEDAPQLEKALHMAFHHKRLNKVNERKEFFRVNLEEIEKVVKENHNKVVEFTKLAQAEEYRKSIKMEEENKLVAVK</sequence>